<feature type="region of interest" description="Disordered" evidence="1">
    <location>
        <begin position="1"/>
        <end position="22"/>
    </location>
</feature>
<reference evidence="2 3" key="1">
    <citation type="submission" date="2019-04" db="EMBL/GenBank/DDBJ databases">
        <title>Friends and foes A comparative genomics study of 23 Aspergillus species from section Flavi.</title>
        <authorList>
            <consortium name="DOE Joint Genome Institute"/>
            <person name="Kjaerbolling I."/>
            <person name="Vesth T."/>
            <person name="Frisvad J.C."/>
            <person name="Nybo J.L."/>
            <person name="Theobald S."/>
            <person name="Kildgaard S."/>
            <person name="Isbrandt T."/>
            <person name="Kuo A."/>
            <person name="Sato A."/>
            <person name="Lyhne E.K."/>
            <person name="Kogle M.E."/>
            <person name="Wiebenga A."/>
            <person name="Kun R.S."/>
            <person name="Lubbers R.J."/>
            <person name="Makela M.R."/>
            <person name="Barry K."/>
            <person name="Chovatia M."/>
            <person name="Clum A."/>
            <person name="Daum C."/>
            <person name="Haridas S."/>
            <person name="He G."/>
            <person name="LaButti K."/>
            <person name="Lipzen A."/>
            <person name="Mondo S."/>
            <person name="Riley R."/>
            <person name="Salamov A."/>
            <person name="Simmons B.A."/>
            <person name="Magnuson J.K."/>
            <person name="Henrissat B."/>
            <person name="Mortensen U.H."/>
            <person name="Larsen T.O."/>
            <person name="Devries R.P."/>
            <person name="Grigoriev I.V."/>
            <person name="Machida M."/>
            <person name="Baker S.E."/>
            <person name="Andersen M.R."/>
        </authorList>
    </citation>
    <scope>NUCLEOTIDE SEQUENCE [LARGE SCALE GENOMIC DNA]</scope>
    <source>
        <strain evidence="2 3">CBS 151.66</strain>
    </source>
</reference>
<dbReference type="Proteomes" id="UP000326565">
    <property type="component" value="Unassembled WGS sequence"/>
</dbReference>
<proteinExistence type="predicted"/>
<accession>A0A5N5X416</accession>
<dbReference type="AlphaFoldDB" id="A0A5N5X416"/>
<evidence type="ECO:0000313" key="2">
    <source>
        <dbReference type="EMBL" id="KAB8075533.1"/>
    </source>
</evidence>
<protein>
    <submittedName>
        <fullName evidence="2">Uncharacterized protein</fullName>
    </submittedName>
</protein>
<sequence>MIFGNSRSSLDEEDQLKEPQELQPEAKSQCYLILALALNMANPNPMQIAWFDFGFCTCRGEGDGNAPGTLYSRLLEDVPVPSMHHGLAEHELQTATFPEFWRAYESGAMIQLMDYGFMNCQNFEELCTLETYKTLCISGKLSEFA</sequence>
<dbReference type="EMBL" id="ML732193">
    <property type="protein sequence ID" value="KAB8075533.1"/>
    <property type="molecule type" value="Genomic_DNA"/>
</dbReference>
<dbReference type="OrthoDB" id="4851849at2759"/>
<organism evidence="2 3">
    <name type="scientific">Aspergillus leporis</name>
    <dbReference type="NCBI Taxonomy" id="41062"/>
    <lineage>
        <taxon>Eukaryota</taxon>
        <taxon>Fungi</taxon>
        <taxon>Dikarya</taxon>
        <taxon>Ascomycota</taxon>
        <taxon>Pezizomycotina</taxon>
        <taxon>Eurotiomycetes</taxon>
        <taxon>Eurotiomycetidae</taxon>
        <taxon>Eurotiales</taxon>
        <taxon>Aspergillaceae</taxon>
        <taxon>Aspergillus</taxon>
        <taxon>Aspergillus subgen. Circumdati</taxon>
    </lineage>
</organism>
<keyword evidence="3" id="KW-1185">Reference proteome</keyword>
<gene>
    <name evidence="2" type="ORF">BDV29DRAFT_155613</name>
</gene>
<evidence type="ECO:0000313" key="3">
    <source>
        <dbReference type="Proteomes" id="UP000326565"/>
    </source>
</evidence>
<name>A0A5N5X416_9EURO</name>
<evidence type="ECO:0000256" key="1">
    <source>
        <dbReference type="SAM" id="MobiDB-lite"/>
    </source>
</evidence>